<sequence length="595" mass="65914">MHHQNEMNYPSSSYYDYHQSDIQNPIPNPPFDHFPTAANASAPPDPSIYHPTDYSNTYPSTYYPNDHQNRAVQNFDSSNPSYDPKSVPSWYYNHPYDQNQSQRAVEFGGAIVEESVYAYTGSHSGRQVESSKVPAVKFDDYGRPIGFADGGKNEQMGSKILKSDDFDENAYAYSGGNNGGKDRSSRVPALRFDDYGRPINSATNGGNEQRGLIASLDADKIVKGTPKVEVNEDVRSGVQKFRVMLLSEGGGAQGDMDVLCQIGLDGIQILDPATSRILKVYSLETVTRWEVLGSNIFAFWTKSSVDIEARRVRLKSNSYTTTNILDMVAAASFQLKEMDGVTISEQPAEKKKGFPDWKNLMKPGNEEKDHWVPDEASTKCTACSTYFGAFVRRHHCRNCGDIFCDKCTQGRIALTAEENAQQVRVCDQCMAEVTQRLSHVNEVAGRPSGFNRHEDLAKKLQEEMEKKRKTAAELKSNVADEQMKEVECPTCTVHLQVKVPGSGSKTIECSVCQHPFVFSPHYHILPPHCTTTTTISSLVYEYDGAATPSPDQATLIGDGDGDRPTATRDSLRLSLSLVFSRGLAVGYWATDSSSE</sequence>
<evidence type="ECO:0000259" key="7">
    <source>
        <dbReference type="PROSITE" id="PS50178"/>
    </source>
</evidence>
<evidence type="ECO:0000256" key="2">
    <source>
        <dbReference type="ARBA" id="ARBA00022771"/>
    </source>
</evidence>
<keyword evidence="3" id="KW-0862">Zinc</keyword>
<protein>
    <recommendedName>
        <fullName evidence="7">FYVE-type domain-containing protein</fullName>
    </recommendedName>
</protein>
<dbReference type="Gene3D" id="3.30.40.10">
    <property type="entry name" value="Zinc/RING finger domain, C3HC4 (zinc finger)"/>
    <property type="match status" value="1"/>
</dbReference>
<dbReference type="Proteomes" id="UP000243975">
    <property type="component" value="Unassembled WGS sequence"/>
</dbReference>
<dbReference type="GO" id="GO:0070676">
    <property type="term" value="P:intralumenal vesicle formation"/>
    <property type="evidence" value="ECO:0007669"/>
    <property type="project" value="TreeGrafter"/>
</dbReference>
<dbReference type="GO" id="GO:0008270">
    <property type="term" value="F:zinc ion binding"/>
    <property type="evidence" value="ECO:0007669"/>
    <property type="project" value="UniProtKB-KW"/>
</dbReference>
<evidence type="ECO:0000313" key="9">
    <source>
        <dbReference type="Proteomes" id="UP000243975"/>
    </source>
</evidence>
<keyword evidence="1" id="KW-0479">Metal-binding</keyword>
<dbReference type="PANTHER" id="PTHR46977">
    <property type="entry name" value="PROTEIN FREE1"/>
    <property type="match status" value="1"/>
</dbReference>
<feature type="compositionally biased region" description="Polar residues" evidence="6">
    <location>
        <begin position="53"/>
        <end position="63"/>
    </location>
</feature>
<dbReference type="InterPro" id="IPR045893">
    <property type="entry name" value="FREE1"/>
</dbReference>
<reference evidence="8 9" key="1">
    <citation type="journal article" date="2016" name="Sci. Rep.">
        <title>The genome sequence of the outbreeding globe artichoke constructed de novo incorporating a phase-aware low-pass sequencing strategy of F1 progeny.</title>
        <authorList>
            <person name="Scaglione D."/>
            <person name="Reyes-Chin-Wo S."/>
            <person name="Acquadro A."/>
            <person name="Froenicke L."/>
            <person name="Portis E."/>
            <person name="Beitel C."/>
            <person name="Tirone M."/>
            <person name="Mauro R."/>
            <person name="Lo Monaco A."/>
            <person name="Mauromicale G."/>
            <person name="Faccioli P."/>
            <person name="Cattivelli L."/>
            <person name="Rieseberg L."/>
            <person name="Michelmore R."/>
            <person name="Lanteri S."/>
        </authorList>
    </citation>
    <scope>NUCLEOTIDE SEQUENCE [LARGE SCALE GENOMIC DNA]</scope>
    <source>
        <strain evidence="8">2C</strain>
    </source>
</reference>
<dbReference type="InterPro" id="IPR013083">
    <property type="entry name" value="Znf_RING/FYVE/PHD"/>
</dbReference>
<evidence type="ECO:0000256" key="6">
    <source>
        <dbReference type="SAM" id="MobiDB-lite"/>
    </source>
</evidence>
<keyword evidence="9" id="KW-1185">Reference proteome</keyword>
<feature type="non-terminal residue" evidence="8">
    <location>
        <position position="595"/>
    </location>
</feature>
<evidence type="ECO:0000256" key="4">
    <source>
        <dbReference type="PROSITE-ProRule" id="PRU00091"/>
    </source>
</evidence>
<feature type="compositionally biased region" description="Polar residues" evidence="6">
    <location>
        <begin position="1"/>
        <end position="25"/>
    </location>
</feature>
<name>A0A103Y5K2_CYNCS</name>
<keyword evidence="2 4" id="KW-0863">Zinc-finger</keyword>
<feature type="domain" description="FYVE-type" evidence="7">
    <location>
        <begin position="374"/>
        <end position="434"/>
    </location>
</feature>
<dbReference type="PROSITE" id="PS50178">
    <property type="entry name" value="ZF_FYVE"/>
    <property type="match status" value="1"/>
</dbReference>
<dbReference type="GO" id="GO:0031902">
    <property type="term" value="C:late endosome membrane"/>
    <property type="evidence" value="ECO:0007669"/>
    <property type="project" value="TreeGrafter"/>
</dbReference>
<dbReference type="EMBL" id="LEKV01002614">
    <property type="protein sequence ID" value="KVI02916.1"/>
    <property type="molecule type" value="Genomic_DNA"/>
</dbReference>
<dbReference type="Pfam" id="PF01363">
    <property type="entry name" value="FYVE"/>
    <property type="match status" value="1"/>
</dbReference>
<dbReference type="SMART" id="SM00064">
    <property type="entry name" value="FYVE"/>
    <property type="match status" value="1"/>
</dbReference>
<dbReference type="GO" id="GO:0000813">
    <property type="term" value="C:ESCRT I complex"/>
    <property type="evidence" value="ECO:0007669"/>
    <property type="project" value="TreeGrafter"/>
</dbReference>
<dbReference type="InterPro" id="IPR000306">
    <property type="entry name" value="Znf_FYVE"/>
</dbReference>
<dbReference type="GO" id="GO:0043130">
    <property type="term" value="F:ubiquitin binding"/>
    <property type="evidence" value="ECO:0007669"/>
    <property type="project" value="InterPro"/>
</dbReference>
<feature type="region of interest" description="Disordered" evidence="6">
    <location>
        <begin position="1"/>
        <end position="81"/>
    </location>
</feature>
<dbReference type="Gramene" id="KVI02916">
    <property type="protein sequence ID" value="KVI02916"/>
    <property type="gene ID" value="Ccrd_018793"/>
</dbReference>
<dbReference type="GO" id="GO:0036258">
    <property type="term" value="P:multivesicular body assembly"/>
    <property type="evidence" value="ECO:0007669"/>
    <property type="project" value="InterPro"/>
</dbReference>
<keyword evidence="5" id="KW-0175">Coiled coil</keyword>
<dbReference type="PANTHER" id="PTHR46977:SF9">
    <property type="entry name" value="FYVE ZINC FINGER, ZINC FINGER, FYVE_PHD-TYPE, ZINC FINGER, RING_FYVE_PHD-TYPE"/>
    <property type="match status" value="1"/>
</dbReference>
<dbReference type="InterPro" id="IPR017455">
    <property type="entry name" value="Znf_FYVE-rel"/>
</dbReference>
<dbReference type="OMA" id="NIFAFWT"/>
<evidence type="ECO:0000256" key="1">
    <source>
        <dbReference type="ARBA" id="ARBA00022723"/>
    </source>
</evidence>
<dbReference type="AlphaFoldDB" id="A0A103Y5K2"/>
<dbReference type="FunFam" id="3.30.40.10:FF:000312">
    <property type="entry name" value="Zinc finger, FYVE-type, endofin"/>
    <property type="match status" value="1"/>
</dbReference>
<evidence type="ECO:0000256" key="3">
    <source>
        <dbReference type="ARBA" id="ARBA00022833"/>
    </source>
</evidence>
<evidence type="ECO:0000313" key="8">
    <source>
        <dbReference type="EMBL" id="KVI02916.1"/>
    </source>
</evidence>
<evidence type="ECO:0000256" key="5">
    <source>
        <dbReference type="SAM" id="Coils"/>
    </source>
</evidence>
<organism evidence="8 9">
    <name type="scientific">Cynara cardunculus var. scolymus</name>
    <name type="common">Globe artichoke</name>
    <name type="synonym">Cynara scolymus</name>
    <dbReference type="NCBI Taxonomy" id="59895"/>
    <lineage>
        <taxon>Eukaryota</taxon>
        <taxon>Viridiplantae</taxon>
        <taxon>Streptophyta</taxon>
        <taxon>Embryophyta</taxon>
        <taxon>Tracheophyta</taxon>
        <taxon>Spermatophyta</taxon>
        <taxon>Magnoliopsida</taxon>
        <taxon>eudicotyledons</taxon>
        <taxon>Gunneridae</taxon>
        <taxon>Pentapetalae</taxon>
        <taxon>asterids</taxon>
        <taxon>campanulids</taxon>
        <taxon>Asterales</taxon>
        <taxon>Asteraceae</taxon>
        <taxon>Carduoideae</taxon>
        <taxon>Cardueae</taxon>
        <taxon>Carduinae</taxon>
        <taxon>Cynara</taxon>
    </lineage>
</organism>
<proteinExistence type="predicted"/>
<dbReference type="STRING" id="59895.A0A103Y5K2"/>
<accession>A0A103Y5K2</accession>
<comment type="caution">
    <text evidence="8">The sequence shown here is derived from an EMBL/GenBank/DDBJ whole genome shotgun (WGS) entry which is preliminary data.</text>
</comment>
<dbReference type="InterPro" id="IPR011011">
    <property type="entry name" value="Znf_FYVE_PHD"/>
</dbReference>
<feature type="compositionally biased region" description="Polar residues" evidence="6">
    <location>
        <begin position="70"/>
        <end position="81"/>
    </location>
</feature>
<feature type="coiled-coil region" evidence="5">
    <location>
        <begin position="450"/>
        <end position="484"/>
    </location>
</feature>
<dbReference type="SUPFAM" id="SSF57903">
    <property type="entry name" value="FYVE/PHD zinc finger"/>
    <property type="match status" value="1"/>
</dbReference>
<gene>
    <name evidence="8" type="ORF">Ccrd_018793</name>
</gene>